<dbReference type="PANTHER" id="PTHR37486">
    <property type="entry name" value="STRINGENT STARVATION PROTEIN B"/>
    <property type="match status" value="1"/>
</dbReference>
<protein>
    <submittedName>
        <fullName evidence="2">ClpXP protease specificity-enhancing factor</fullName>
    </submittedName>
</protein>
<name>A0A7D4T9M2_9GAMM</name>
<dbReference type="Proteomes" id="UP000504724">
    <property type="component" value="Chromosome"/>
</dbReference>
<dbReference type="KEGG" id="txa:HQN79_03315"/>
<dbReference type="GO" id="GO:0005840">
    <property type="term" value="C:ribosome"/>
    <property type="evidence" value="ECO:0007669"/>
    <property type="project" value="TreeGrafter"/>
</dbReference>
<dbReference type="NCBIfam" id="NF008769">
    <property type="entry name" value="PRK11798.2-5"/>
    <property type="match status" value="1"/>
</dbReference>
<evidence type="ECO:0000256" key="1">
    <source>
        <dbReference type="SAM" id="MobiDB-lite"/>
    </source>
</evidence>
<reference evidence="2 3" key="1">
    <citation type="submission" date="2020-05" db="EMBL/GenBank/DDBJ databases">
        <title>Thiomicrorhabdus sediminis sp.nov. and Thiomicrorhabdus xiamenensis sp.nov., novel sulfur-oxidizing bacteria isolated from coastal sediment.</title>
        <authorList>
            <person name="Liu X."/>
        </authorList>
    </citation>
    <scope>NUCLEOTIDE SEQUENCE [LARGE SCALE GENOMIC DNA]</scope>
    <source>
        <strain evidence="2 3">G2</strain>
    </source>
</reference>
<organism evidence="2 3">
    <name type="scientific">Thiomicrorhabdus xiamenensis</name>
    <dbReference type="NCBI Taxonomy" id="2739063"/>
    <lineage>
        <taxon>Bacteria</taxon>
        <taxon>Pseudomonadati</taxon>
        <taxon>Pseudomonadota</taxon>
        <taxon>Gammaproteobacteria</taxon>
        <taxon>Thiotrichales</taxon>
        <taxon>Piscirickettsiaceae</taxon>
        <taxon>Thiomicrorhabdus</taxon>
    </lineage>
</organism>
<keyword evidence="2" id="KW-0378">Hydrolase</keyword>
<dbReference type="Pfam" id="PF04386">
    <property type="entry name" value="SspB"/>
    <property type="match status" value="1"/>
</dbReference>
<feature type="compositionally biased region" description="Basic and acidic residues" evidence="1">
    <location>
        <begin position="132"/>
        <end position="145"/>
    </location>
</feature>
<dbReference type="GO" id="GO:0045732">
    <property type="term" value="P:positive regulation of protein catabolic process"/>
    <property type="evidence" value="ECO:0007669"/>
    <property type="project" value="TreeGrafter"/>
</dbReference>
<dbReference type="AlphaFoldDB" id="A0A7D4T9M2"/>
<gene>
    <name evidence="2" type="ORF">HQN79_03315</name>
</gene>
<dbReference type="Gene3D" id="2.30.30.220">
    <property type="entry name" value="SspB-like"/>
    <property type="match status" value="1"/>
</dbReference>
<dbReference type="RefSeq" id="WP_173284279.1">
    <property type="nucleotide sequence ID" value="NZ_CP054020.1"/>
</dbReference>
<dbReference type="InterPro" id="IPR036760">
    <property type="entry name" value="SspB-like_sf"/>
</dbReference>
<accession>A0A7D4T9M2</accession>
<dbReference type="EMBL" id="CP054020">
    <property type="protein sequence ID" value="QKI88666.1"/>
    <property type="molecule type" value="Genomic_DNA"/>
</dbReference>
<keyword evidence="2" id="KW-0645">Protease</keyword>
<dbReference type="SUPFAM" id="SSF101738">
    <property type="entry name" value="SspB-like"/>
    <property type="match status" value="1"/>
</dbReference>
<sequence>MTSSRPYLVRAIYDWIVDNGWTPHMQVDANYPGTYVPQQFVQEGMIVLNTSPTAVVGLEMGNEEISFSARFQGMEQSVSFPPEAVLAVFARENGQGMPFPAEPYPEEATTEEGGKSQASSPLKAVEPASKGAKAEKSDNAESGSDKKKRPTLSIVK</sequence>
<dbReference type="PIRSF" id="PIRSF005276">
    <property type="entry name" value="SspB"/>
    <property type="match status" value="1"/>
</dbReference>
<proteinExistence type="predicted"/>
<dbReference type="GO" id="GO:0006508">
    <property type="term" value="P:proteolysis"/>
    <property type="evidence" value="ECO:0007669"/>
    <property type="project" value="UniProtKB-KW"/>
</dbReference>
<keyword evidence="3" id="KW-1185">Reference proteome</keyword>
<evidence type="ECO:0000313" key="3">
    <source>
        <dbReference type="Proteomes" id="UP000504724"/>
    </source>
</evidence>
<dbReference type="PANTHER" id="PTHR37486:SF1">
    <property type="entry name" value="STRINGENT STARVATION PROTEIN B"/>
    <property type="match status" value="1"/>
</dbReference>
<feature type="region of interest" description="Disordered" evidence="1">
    <location>
        <begin position="96"/>
        <end position="156"/>
    </location>
</feature>
<dbReference type="InterPro" id="IPR007481">
    <property type="entry name" value="SspB"/>
</dbReference>
<dbReference type="GO" id="GO:0008233">
    <property type="term" value="F:peptidase activity"/>
    <property type="evidence" value="ECO:0007669"/>
    <property type="project" value="UniProtKB-KW"/>
</dbReference>
<evidence type="ECO:0000313" key="2">
    <source>
        <dbReference type="EMBL" id="QKI88666.1"/>
    </source>
</evidence>
<dbReference type="GO" id="GO:0005829">
    <property type="term" value="C:cytosol"/>
    <property type="evidence" value="ECO:0007669"/>
    <property type="project" value="TreeGrafter"/>
</dbReference>